<dbReference type="OrthoDB" id="4215474at2759"/>
<dbReference type="InterPro" id="IPR001131">
    <property type="entry name" value="Peptidase_M24B_aminopep-P_CS"/>
</dbReference>
<proteinExistence type="inferred from homology"/>
<dbReference type="AlphaFoldDB" id="A0A7H9B5L1"/>
<dbReference type="SUPFAM" id="SSF55920">
    <property type="entry name" value="Creatinase/aminopeptidase"/>
    <property type="match status" value="1"/>
</dbReference>
<dbReference type="InterPro" id="IPR052433">
    <property type="entry name" value="X-Pro_dipept-like"/>
</dbReference>
<evidence type="ECO:0000256" key="3">
    <source>
        <dbReference type="ARBA" id="ARBA00022723"/>
    </source>
</evidence>
<keyword evidence="3 6" id="KW-0479">Metal-binding</keyword>
<dbReference type="GO" id="GO:0006508">
    <property type="term" value="P:proteolysis"/>
    <property type="evidence" value="ECO:0007669"/>
    <property type="project" value="TreeGrafter"/>
</dbReference>
<dbReference type="Gene3D" id="3.40.350.10">
    <property type="entry name" value="Creatinase/prolidase N-terminal domain"/>
    <property type="match status" value="1"/>
</dbReference>
<gene>
    <name evidence="8" type="ORF">HG535_0E03330</name>
</gene>
<reference evidence="8 9" key="1">
    <citation type="submission" date="2020-07" db="EMBL/GenBank/DDBJ databases">
        <title>The yeast mating-type switching endonuclease HO is a domesticated member of an unorthodox homing genetic element family.</title>
        <authorList>
            <person name="Coughlan A.Y."/>
            <person name="Lombardi L."/>
            <person name="Braun-Galleani S."/>
            <person name="Martos A.R."/>
            <person name="Galeote V."/>
            <person name="Bigey F."/>
            <person name="Dequin S."/>
            <person name="Byrne K.P."/>
            <person name="Wolfe K.H."/>
        </authorList>
    </citation>
    <scope>NUCLEOTIDE SEQUENCE [LARGE SCALE GENOMIC DNA]</scope>
    <source>
        <strain evidence="8 9">NRRL Y-6702</strain>
    </source>
</reference>
<dbReference type="GO" id="GO:0030145">
    <property type="term" value="F:manganese ion binding"/>
    <property type="evidence" value="ECO:0007669"/>
    <property type="project" value="InterPro"/>
</dbReference>
<dbReference type="SUPFAM" id="SSF53092">
    <property type="entry name" value="Creatinase/prolidase N-terminal domain"/>
    <property type="match status" value="1"/>
</dbReference>
<comment type="cofactor">
    <cofactor evidence="1">
        <name>Mn(2+)</name>
        <dbReference type="ChEBI" id="CHEBI:29035"/>
    </cofactor>
</comment>
<keyword evidence="9" id="KW-1185">Reference proteome</keyword>
<protein>
    <recommendedName>
        <fullName evidence="7">Aminopeptidase P N-terminal domain-containing protein</fullName>
    </recommendedName>
</protein>
<dbReference type="InterPro" id="IPR036005">
    <property type="entry name" value="Creatinase/aminopeptidase-like"/>
</dbReference>
<sequence length="517" mass="58585">MSSEMLRSIQGLSGRQRCFYRRFFSAATSKYKLINRIRTPIEAGQALFETRPNLLKPGELTPGISAKEYYQRRVNLARRMPSKSCAILAGSQIKYASGAVFYPFQQNNNMYYLSGWNEPDSVMLLEKPTDDLNDIVFHMIVPPKDSFAEQWEGTRTGIDGVKEIFNADEAADLSVLSLYIAKIIRRNDILYFDAPKDKTTVSNPGLFSSFFSYHTTANGHQTVYDVIKDAGTMKKVRNLNKVIADLRKIKSPAELRVMRRAGQISGRAYNQAYATRFKNERTLQAFLEYNFISAGCDRSAYVPVVATGSNALCIHYTRNDDVMYDDEMVLVDASGSIGGYCTDISRTWPVNGQFTNPQRDLYEAVLNVQKECMELFKASKGYSIHDIHEKSVDFMKIELRNVGFNDIQKWDVNKLYPHYIGHHLGLDVHDVPEVSKTKPIEEGQVITVEPGVYVPDDQNYPSHFHNIGIRIEDDIAVGIDSYTNLTIEAAKEIADLEHIMEHGVMQKIEKDVISPLS</sequence>
<keyword evidence="5" id="KW-0464">Manganese</keyword>
<accession>A0A7H9B5L1</accession>
<dbReference type="GeneID" id="59236991"/>
<organism evidence="8 9">
    <name type="scientific">Zygotorulaspora mrakii</name>
    <name type="common">Zygosaccharomyces mrakii</name>
    <dbReference type="NCBI Taxonomy" id="42260"/>
    <lineage>
        <taxon>Eukaryota</taxon>
        <taxon>Fungi</taxon>
        <taxon>Dikarya</taxon>
        <taxon>Ascomycota</taxon>
        <taxon>Saccharomycotina</taxon>
        <taxon>Saccharomycetes</taxon>
        <taxon>Saccharomycetales</taxon>
        <taxon>Saccharomycetaceae</taxon>
        <taxon>Zygotorulaspora</taxon>
    </lineage>
</organism>
<evidence type="ECO:0000256" key="6">
    <source>
        <dbReference type="RuleBase" id="RU000590"/>
    </source>
</evidence>
<dbReference type="Gene3D" id="3.90.230.10">
    <property type="entry name" value="Creatinase/methionine aminopeptidase superfamily"/>
    <property type="match status" value="1"/>
</dbReference>
<dbReference type="RefSeq" id="XP_037144976.1">
    <property type="nucleotide sequence ID" value="XM_037289081.1"/>
</dbReference>
<dbReference type="InterPro" id="IPR029149">
    <property type="entry name" value="Creatin/AminoP/Spt16_N"/>
</dbReference>
<name>A0A7H9B5L1_ZYGMR</name>
<dbReference type="CDD" id="cd01087">
    <property type="entry name" value="Prolidase"/>
    <property type="match status" value="1"/>
</dbReference>
<evidence type="ECO:0000256" key="4">
    <source>
        <dbReference type="ARBA" id="ARBA00022801"/>
    </source>
</evidence>
<evidence type="ECO:0000313" key="9">
    <source>
        <dbReference type="Proteomes" id="UP000509704"/>
    </source>
</evidence>
<dbReference type="GO" id="GO:0005739">
    <property type="term" value="C:mitochondrion"/>
    <property type="evidence" value="ECO:0007669"/>
    <property type="project" value="TreeGrafter"/>
</dbReference>
<dbReference type="PANTHER" id="PTHR43226:SF4">
    <property type="entry name" value="XAA-PRO AMINOPEPTIDASE 3"/>
    <property type="match status" value="1"/>
</dbReference>
<dbReference type="PROSITE" id="PS00491">
    <property type="entry name" value="PROLINE_PEPTIDASE"/>
    <property type="match status" value="1"/>
</dbReference>
<evidence type="ECO:0000259" key="7">
    <source>
        <dbReference type="SMART" id="SM01011"/>
    </source>
</evidence>
<evidence type="ECO:0000256" key="5">
    <source>
        <dbReference type="ARBA" id="ARBA00023211"/>
    </source>
</evidence>
<dbReference type="Pfam" id="PF00557">
    <property type="entry name" value="Peptidase_M24"/>
    <property type="match status" value="1"/>
</dbReference>
<dbReference type="SMART" id="SM01011">
    <property type="entry name" value="AMP_N"/>
    <property type="match status" value="1"/>
</dbReference>
<dbReference type="Proteomes" id="UP000509704">
    <property type="component" value="Chromosome 5"/>
</dbReference>
<keyword evidence="4" id="KW-0378">Hydrolase</keyword>
<evidence type="ECO:0000256" key="1">
    <source>
        <dbReference type="ARBA" id="ARBA00001936"/>
    </source>
</evidence>
<feature type="domain" description="Aminopeptidase P N-terminal" evidence="7">
    <location>
        <begin position="64"/>
        <end position="201"/>
    </location>
</feature>
<dbReference type="GO" id="GO:0070006">
    <property type="term" value="F:metalloaminopeptidase activity"/>
    <property type="evidence" value="ECO:0007669"/>
    <property type="project" value="InterPro"/>
</dbReference>
<dbReference type="InterPro" id="IPR000994">
    <property type="entry name" value="Pept_M24"/>
</dbReference>
<dbReference type="EMBL" id="CP058608">
    <property type="protein sequence ID" value="QLG73249.1"/>
    <property type="molecule type" value="Genomic_DNA"/>
</dbReference>
<dbReference type="Pfam" id="PF05195">
    <property type="entry name" value="AMP_N"/>
    <property type="match status" value="1"/>
</dbReference>
<dbReference type="PANTHER" id="PTHR43226">
    <property type="entry name" value="XAA-PRO AMINOPEPTIDASE 3"/>
    <property type="match status" value="1"/>
</dbReference>
<dbReference type="KEGG" id="zmk:HG535_0E03330"/>
<evidence type="ECO:0000256" key="2">
    <source>
        <dbReference type="ARBA" id="ARBA00008766"/>
    </source>
</evidence>
<comment type="similarity">
    <text evidence="2 6">Belongs to the peptidase M24B family.</text>
</comment>
<evidence type="ECO:0000313" key="8">
    <source>
        <dbReference type="EMBL" id="QLG73249.1"/>
    </source>
</evidence>
<dbReference type="InterPro" id="IPR007865">
    <property type="entry name" value="Aminopep_P_N"/>
</dbReference>